<evidence type="ECO:0000313" key="3">
    <source>
        <dbReference type="Proteomes" id="UP001227230"/>
    </source>
</evidence>
<dbReference type="InterPro" id="IPR036649">
    <property type="entry name" value="Pyrophosphatase_sf"/>
</dbReference>
<feature type="compositionally biased region" description="Polar residues" evidence="1">
    <location>
        <begin position="175"/>
        <end position="185"/>
    </location>
</feature>
<reference evidence="2 3" key="1">
    <citation type="journal article" date="2023" name="Hortic Res">
        <title>The complete reference genome for grapevine (Vitis vinifera L.) genetics and breeding.</title>
        <authorList>
            <person name="Shi X."/>
            <person name="Cao S."/>
            <person name="Wang X."/>
            <person name="Huang S."/>
            <person name="Wang Y."/>
            <person name="Liu Z."/>
            <person name="Liu W."/>
            <person name="Leng X."/>
            <person name="Peng Y."/>
            <person name="Wang N."/>
            <person name="Wang Y."/>
            <person name="Ma Z."/>
            <person name="Xu X."/>
            <person name="Zhang F."/>
            <person name="Xue H."/>
            <person name="Zhong H."/>
            <person name="Wang Y."/>
            <person name="Zhang K."/>
            <person name="Velt A."/>
            <person name="Avia K."/>
            <person name="Holtgrawe D."/>
            <person name="Grimplet J."/>
            <person name="Matus J.T."/>
            <person name="Ware D."/>
            <person name="Wu X."/>
            <person name="Wang H."/>
            <person name="Liu C."/>
            <person name="Fang Y."/>
            <person name="Rustenholz C."/>
            <person name="Cheng Z."/>
            <person name="Xiao H."/>
            <person name="Zhou Y."/>
        </authorList>
    </citation>
    <scope>NUCLEOTIDE SEQUENCE [LARGE SCALE GENOMIC DNA]</scope>
    <source>
        <strain evidence="3">cv. Pinot noir / PN40024</strain>
        <tissue evidence="2">Leaf</tissue>
    </source>
</reference>
<dbReference type="SUPFAM" id="SSF50324">
    <property type="entry name" value="Inorganic pyrophosphatase"/>
    <property type="match status" value="1"/>
</dbReference>
<organism evidence="2 3">
    <name type="scientific">Vitis vinifera</name>
    <name type="common">Grape</name>
    <dbReference type="NCBI Taxonomy" id="29760"/>
    <lineage>
        <taxon>Eukaryota</taxon>
        <taxon>Viridiplantae</taxon>
        <taxon>Streptophyta</taxon>
        <taxon>Embryophyta</taxon>
        <taxon>Tracheophyta</taxon>
        <taxon>Spermatophyta</taxon>
        <taxon>Magnoliopsida</taxon>
        <taxon>eudicotyledons</taxon>
        <taxon>Gunneridae</taxon>
        <taxon>Pentapetalae</taxon>
        <taxon>rosids</taxon>
        <taxon>Vitales</taxon>
        <taxon>Vitaceae</taxon>
        <taxon>Viteae</taxon>
        <taxon>Vitis</taxon>
    </lineage>
</organism>
<gene>
    <name evidence="2" type="ORF">VitviT2T_024590</name>
</gene>
<dbReference type="Gene3D" id="3.90.80.10">
    <property type="entry name" value="Inorganic pyrophosphatase"/>
    <property type="match status" value="1"/>
</dbReference>
<sequence>MVVVEMETSSEQRTEEWMLSSKAGEGLKGKRTELDISSSQSTLQQWSLTVSLKKAIRLQCSPLWHDLPLHLGDGVFNFIVEIPKDSSTKMEKQAVMEKKVVVEKFSPRIVREGVRNRQKTLKEKSSSANEANILAGQISESSLAPVLTPPKDAEKENQESLSQARSENKKGKGATQKSWKSSYSANKGRPSPGRAIYSA</sequence>
<dbReference type="Proteomes" id="UP001227230">
    <property type="component" value="Chromosome 16"/>
</dbReference>
<name>A0ABY9DH12_VITVI</name>
<dbReference type="EMBL" id="CP126663">
    <property type="protein sequence ID" value="WKA06702.1"/>
    <property type="molecule type" value="Genomic_DNA"/>
</dbReference>
<proteinExistence type="predicted"/>
<protein>
    <submittedName>
        <fullName evidence="2">Uncharacterized protein</fullName>
    </submittedName>
</protein>
<keyword evidence="3" id="KW-1185">Reference proteome</keyword>
<accession>A0ABY9DH12</accession>
<evidence type="ECO:0000313" key="2">
    <source>
        <dbReference type="EMBL" id="WKA06702.1"/>
    </source>
</evidence>
<evidence type="ECO:0000256" key="1">
    <source>
        <dbReference type="SAM" id="MobiDB-lite"/>
    </source>
</evidence>
<feature type="region of interest" description="Disordered" evidence="1">
    <location>
        <begin position="141"/>
        <end position="199"/>
    </location>
</feature>